<sequence length="154" mass="18041">MFPFNVRVYGILRTENDEVLITDERTQSVSFTKFPGGGLEYGEGLIDALKREFMEECNLKIDVIRHIYTTDFYEKSSFNNSQIISIYYEVKALEELNIDLKTLPFDFNNNLVADKLEVFRLIKLENLKEEDLTFKTDKKALEAFKFLTRKEGVN</sequence>
<organism evidence="3 4">
    <name type="scientific">Sphingobacterium litopenaei</name>
    <dbReference type="NCBI Taxonomy" id="2763500"/>
    <lineage>
        <taxon>Bacteria</taxon>
        <taxon>Pseudomonadati</taxon>
        <taxon>Bacteroidota</taxon>
        <taxon>Sphingobacteriia</taxon>
        <taxon>Sphingobacteriales</taxon>
        <taxon>Sphingobacteriaceae</taxon>
        <taxon>Sphingobacterium</taxon>
    </lineage>
</organism>
<feature type="domain" description="Nudix hydrolase" evidence="2">
    <location>
        <begin position="3"/>
        <end position="145"/>
    </location>
</feature>
<name>A0ABR7YBH2_9SPHI</name>
<dbReference type="PANTHER" id="PTHR43736">
    <property type="entry name" value="ADP-RIBOSE PYROPHOSPHATASE"/>
    <property type="match status" value="1"/>
</dbReference>
<dbReference type="InterPro" id="IPR015797">
    <property type="entry name" value="NUDIX_hydrolase-like_dom_sf"/>
</dbReference>
<dbReference type="Pfam" id="PF00293">
    <property type="entry name" value="NUDIX"/>
    <property type="match status" value="1"/>
</dbReference>
<evidence type="ECO:0000313" key="4">
    <source>
        <dbReference type="Proteomes" id="UP000651271"/>
    </source>
</evidence>
<comment type="caution">
    <text evidence="3">The sequence shown here is derived from an EMBL/GenBank/DDBJ whole genome shotgun (WGS) entry which is preliminary data.</text>
</comment>
<gene>
    <name evidence="3" type="ORF">H8B04_03170</name>
</gene>
<dbReference type="PROSITE" id="PS00893">
    <property type="entry name" value="NUDIX_BOX"/>
    <property type="match status" value="1"/>
</dbReference>
<evidence type="ECO:0000259" key="2">
    <source>
        <dbReference type="PROSITE" id="PS51462"/>
    </source>
</evidence>
<reference evidence="3 4" key="1">
    <citation type="submission" date="2020-08" db="EMBL/GenBank/DDBJ databases">
        <title>Sphingobacterium sp. DN04309 isolated from aquaculture water.</title>
        <authorList>
            <person name="Zhang M."/>
        </authorList>
    </citation>
    <scope>NUCLEOTIDE SEQUENCE [LARGE SCALE GENOMIC DNA]</scope>
    <source>
        <strain evidence="3 4">DN04309</strain>
    </source>
</reference>
<dbReference type="RefSeq" id="WP_190301427.1">
    <property type="nucleotide sequence ID" value="NZ_JACOIJ010000003.1"/>
</dbReference>
<evidence type="ECO:0000313" key="3">
    <source>
        <dbReference type="EMBL" id="MBD1428578.1"/>
    </source>
</evidence>
<dbReference type="InterPro" id="IPR000086">
    <property type="entry name" value="NUDIX_hydrolase_dom"/>
</dbReference>
<dbReference type="Proteomes" id="UP000651271">
    <property type="component" value="Unassembled WGS sequence"/>
</dbReference>
<dbReference type="Gene3D" id="3.90.79.10">
    <property type="entry name" value="Nucleoside Triphosphate Pyrophosphohydrolase"/>
    <property type="match status" value="1"/>
</dbReference>
<dbReference type="EMBL" id="JACOIJ010000003">
    <property type="protein sequence ID" value="MBD1428578.1"/>
    <property type="molecule type" value="Genomic_DNA"/>
</dbReference>
<dbReference type="SUPFAM" id="SSF55811">
    <property type="entry name" value="Nudix"/>
    <property type="match status" value="1"/>
</dbReference>
<dbReference type="PANTHER" id="PTHR43736:SF2">
    <property type="entry name" value="MUTT_NUDIX FAMILY PROTEIN"/>
    <property type="match status" value="1"/>
</dbReference>
<evidence type="ECO:0000256" key="1">
    <source>
        <dbReference type="ARBA" id="ARBA00022801"/>
    </source>
</evidence>
<proteinExistence type="predicted"/>
<protein>
    <submittedName>
        <fullName evidence="3">NUDIX domain-containing protein</fullName>
    </submittedName>
</protein>
<keyword evidence="1" id="KW-0378">Hydrolase</keyword>
<dbReference type="PROSITE" id="PS51462">
    <property type="entry name" value="NUDIX"/>
    <property type="match status" value="1"/>
</dbReference>
<dbReference type="InterPro" id="IPR020084">
    <property type="entry name" value="NUDIX_hydrolase_CS"/>
</dbReference>
<keyword evidence="4" id="KW-1185">Reference proteome</keyword>
<accession>A0ABR7YBH2</accession>